<feature type="domain" description="NADH:flavin oxidoreductase/NADH oxidase N-terminal" evidence="6">
    <location>
        <begin position="3"/>
        <end position="340"/>
    </location>
</feature>
<dbReference type="Gene3D" id="3.20.20.70">
    <property type="entry name" value="Aldolase class I"/>
    <property type="match status" value="1"/>
</dbReference>
<dbReference type="PANTHER" id="PTHR43303:SF4">
    <property type="entry name" value="NADPH DEHYDROGENASE C23G7.10C-RELATED"/>
    <property type="match status" value="1"/>
</dbReference>
<dbReference type="CDD" id="cd02932">
    <property type="entry name" value="OYE_YqiM_FMN"/>
    <property type="match status" value="1"/>
</dbReference>
<dbReference type="RefSeq" id="WP_307185682.1">
    <property type="nucleotide sequence ID" value="NZ_JAUTBA010000001.1"/>
</dbReference>
<dbReference type="SUPFAM" id="SSF51395">
    <property type="entry name" value="FMN-linked oxidoreductases"/>
    <property type="match status" value="1"/>
</dbReference>
<evidence type="ECO:0000256" key="5">
    <source>
        <dbReference type="ARBA" id="ARBA00023002"/>
    </source>
</evidence>
<reference evidence="7 8" key="1">
    <citation type="submission" date="2023-07" db="EMBL/GenBank/DDBJ databases">
        <title>Functional and genomic diversity of the sorghum phyllosphere microbiome.</title>
        <authorList>
            <person name="Shade A."/>
        </authorList>
    </citation>
    <scope>NUCLEOTIDE SEQUENCE [LARGE SCALE GENOMIC DNA]</scope>
    <source>
        <strain evidence="7 8">SORGH_AS_0892</strain>
    </source>
</reference>
<evidence type="ECO:0000256" key="2">
    <source>
        <dbReference type="ARBA" id="ARBA00022630"/>
    </source>
</evidence>
<organism evidence="7 8">
    <name type="scientific">Sphingobacterium zeae</name>
    <dbReference type="NCBI Taxonomy" id="1776859"/>
    <lineage>
        <taxon>Bacteria</taxon>
        <taxon>Pseudomonadati</taxon>
        <taxon>Bacteroidota</taxon>
        <taxon>Sphingobacteriia</taxon>
        <taxon>Sphingobacteriales</taxon>
        <taxon>Sphingobacteriaceae</taxon>
        <taxon>Sphingobacterium</taxon>
    </lineage>
</organism>
<accession>A0ABU0U4P6</accession>
<dbReference type="InterPro" id="IPR013785">
    <property type="entry name" value="Aldolase_TIM"/>
</dbReference>
<protein>
    <submittedName>
        <fullName evidence="7">2,4-dienoyl-CoA reductase-like NADH-dependent reductase (Old Yellow Enzyme family)</fullName>
    </submittedName>
</protein>
<dbReference type="InterPro" id="IPR044152">
    <property type="entry name" value="YqjM-like"/>
</dbReference>
<keyword evidence="8" id="KW-1185">Reference proteome</keyword>
<evidence type="ECO:0000256" key="1">
    <source>
        <dbReference type="ARBA" id="ARBA00001917"/>
    </source>
</evidence>
<dbReference type="PANTHER" id="PTHR43303">
    <property type="entry name" value="NADPH DEHYDROGENASE C23G7.10C-RELATED"/>
    <property type="match status" value="1"/>
</dbReference>
<evidence type="ECO:0000256" key="4">
    <source>
        <dbReference type="ARBA" id="ARBA00022857"/>
    </source>
</evidence>
<keyword evidence="3" id="KW-0288">FMN</keyword>
<dbReference type="InterPro" id="IPR001155">
    <property type="entry name" value="OxRdtase_FMN_N"/>
</dbReference>
<keyword evidence="2" id="KW-0285">Flavoprotein</keyword>
<evidence type="ECO:0000259" key="6">
    <source>
        <dbReference type="Pfam" id="PF00724"/>
    </source>
</evidence>
<keyword evidence="5" id="KW-0560">Oxidoreductase</keyword>
<keyword evidence="4" id="KW-0521">NADP</keyword>
<evidence type="ECO:0000256" key="3">
    <source>
        <dbReference type="ARBA" id="ARBA00022643"/>
    </source>
</evidence>
<name>A0ABU0U4P6_9SPHI</name>
<dbReference type="Pfam" id="PF00724">
    <property type="entry name" value="Oxidored_FMN"/>
    <property type="match status" value="1"/>
</dbReference>
<dbReference type="Proteomes" id="UP001244640">
    <property type="component" value="Unassembled WGS sequence"/>
</dbReference>
<comment type="cofactor">
    <cofactor evidence="1">
        <name>FMN</name>
        <dbReference type="ChEBI" id="CHEBI:58210"/>
    </cofactor>
</comment>
<dbReference type="EMBL" id="JAUTBA010000001">
    <property type="protein sequence ID" value="MDQ1149928.1"/>
    <property type="molecule type" value="Genomic_DNA"/>
</dbReference>
<evidence type="ECO:0000313" key="8">
    <source>
        <dbReference type="Proteomes" id="UP001244640"/>
    </source>
</evidence>
<sequence length="355" mass="39001">MSQLFSTINIGSILLKNRLVVSPMCQYSATDGLANNWHLVHLGQFAVGGAAAIIQEATAITAEGRISDGDLGIWDDCHINKLKEITAFIKENGSVPGIQLAHAGRKASSNKPWLGRNQFSPTDPQGWQTVAPSPIAFHAGDHEPQKLSIAAIEILIEQFGAATRRAIQAGYEIIELHAAHGYLIHQFLSPLSNSRRDIYGGTFENRIRFLVEIVKKVKQEITTQNLWIRISATDWAVNGWDLQQSISLSKLLYTLGVDLIDVSSGGLVSHQKIDIKPAYQLPFATAIKENTENKVGTVGLIKTAVEAAEIIAKKQADLILIGRGFLDDPHLPLHFAKELAADIPWPKQYERAKQL</sequence>
<comment type="caution">
    <text evidence="7">The sequence shown here is derived from an EMBL/GenBank/DDBJ whole genome shotgun (WGS) entry which is preliminary data.</text>
</comment>
<proteinExistence type="predicted"/>
<gene>
    <name evidence="7" type="ORF">QE382_001912</name>
</gene>
<evidence type="ECO:0000313" key="7">
    <source>
        <dbReference type="EMBL" id="MDQ1149928.1"/>
    </source>
</evidence>